<evidence type="ECO:0000313" key="2">
    <source>
        <dbReference type="Proteomes" id="UP000075636"/>
    </source>
</evidence>
<dbReference type="AlphaFoldDB" id="A0A149TL89"/>
<evidence type="ECO:0000313" key="1">
    <source>
        <dbReference type="EMBL" id="KXV49426.1"/>
    </source>
</evidence>
<dbReference type="Proteomes" id="UP000075636">
    <property type="component" value="Unassembled WGS sequence"/>
</dbReference>
<dbReference type="RefSeq" id="WP_062106804.1">
    <property type="nucleotide sequence ID" value="NZ_LHZR01000095.1"/>
</dbReference>
<accession>A0A149TL89</accession>
<proteinExistence type="predicted"/>
<comment type="caution">
    <text evidence="1">The sequence shown here is derived from an EMBL/GenBank/DDBJ whole genome shotgun (WGS) entry which is preliminary data.</text>
</comment>
<reference evidence="1 2" key="1">
    <citation type="submission" date="2015-06" db="EMBL/GenBank/DDBJ databases">
        <title>Improved classification and identification of acetic acid bacteria using matrix-assisted laser desorption/ionization time-of-flight mass spectrometry; Gluconobacter nephelii and Gluconobacter uchimurae are later heterotypic synonyms of Gluconobacter japonicus and Gluconobacter oxydans, respectively.</title>
        <authorList>
            <person name="Li L."/>
            <person name="Cleenwerck I."/>
            <person name="De Vuyst L."/>
            <person name="Vandamme P."/>
        </authorList>
    </citation>
    <scope>NUCLEOTIDE SEQUENCE [LARGE SCALE GENOMIC DNA]</scope>
    <source>
        <strain evidence="1 2">LMG 1768</strain>
    </source>
</reference>
<sequence>MTKTPEEEYMDQFDPEFRSYMAGSYKPKKLQMGYDPLEKYRQEAIDPEMLEALMVVKQQIVELLDQASEASGIEKEKMLDIMNIRIW</sequence>
<dbReference type="EMBL" id="LHZR01000095">
    <property type="protein sequence ID" value="KXV49426.1"/>
    <property type="molecule type" value="Genomic_DNA"/>
</dbReference>
<name>A0A149TL89_9PROT</name>
<protein>
    <submittedName>
        <fullName evidence="1">Uncharacterized protein</fullName>
    </submittedName>
</protein>
<organism evidence="1 2">
    <name type="scientific">Gluconobacter albidus</name>
    <dbReference type="NCBI Taxonomy" id="318683"/>
    <lineage>
        <taxon>Bacteria</taxon>
        <taxon>Pseudomonadati</taxon>
        <taxon>Pseudomonadota</taxon>
        <taxon>Alphaproteobacteria</taxon>
        <taxon>Acetobacterales</taxon>
        <taxon>Acetobacteraceae</taxon>
        <taxon>Gluconobacter</taxon>
    </lineage>
</organism>
<dbReference type="PATRIC" id="fig|318683.6.peg.1836"/>
<gene>
    <name evidence="1" type="ORF">AD945_04285</name>
</gene>